<feature type="domain" description="TonB-dependent receptor-like beta-barrel" evidence="11">
    <location>
        <begin position="470"/>
        <end position="886"/>
    </location>
</feature>
<dbReference type="InterPro" id="IPR037066">
    <property type="entry name" value="Plug_dom_sf"/>
</dbReference>
<organism evidence="13 14">
    <name type="scientific">Hymenobacter setariae</name>
    <dbReference type="NCBI Taxonomy" id="2594794"/>
    <lineage>
        <taxon>Bacteria</taxon>
        <taxon>Pseudomonadati</taxon>
        <taxon>Bacteroidota</taxon>
        <taxon>Cytophagia</taxon>
        <taxon>Cytophagales</taxon>
        <taxon>Hymenobacteraceae</taxon>
        <taxon>Hymenobacter</taxon>
    </lineage>
</organism>
<feature type="chain" id="PRO_5022091196" evidence="10">
    <location>
        <begin position="32"/>
        <end position="1071"/>
    </location>
</feature>
<keyword evidence="3 8" id="KW-1134">Transmembrane beta strand</keyword>
<keyword evidence="5 9" id="KW-0798">TonB box</keyword>
<evidence type="ECO:0000259" key="12">
    <source>
        <dbReference type="Pfam" id="PF07715"/>
    </source>
</evidence>
<dbReference type="OrthoDB" id="9816550at2"/>
<keyword evidence="10" id="KW-0732">Signal</keyword>
<dbReference type="FunFam" id="2.170.130.10:FF:000008">
    <property type="entry name" value="SusC/RagA family TonB-linked outer membrane protein"/>
    <property type="match status" value="1"/>
</dbReference>
<dbReference type="NCBIfam" id="TIGR04056">
    <property type="entry name" value="OMP_RagA_SusC"/>
    <property type="match status" value="1"/>
</dbReference>
<dbReference type="EMBL" id="VMRJ01000001">
    <property type="protein sequence ID" value="TVT43165.1"/>
    <property type="molecule type" value="Genomic_DNA"/>
</dbReference>
<sequence length="1071" mass="115490">MMKQYAWPRRRLLACCLPVLLTGVAPVAALAHASHPRAVADWQLTGRVTDAKGGGLPGVTVVLKGTTRGTTSGPDGSFSLNAPDKAGTLIFSFIGYTTQEHNFTGPGAINVKLSEDTKSLDDVVVVGYGTQKRGDITGAIATFNAEKLEERPITRVDQALVGQLAGVQVQQTSGIPGRAFSVRVRGAGSITAGSEPLYVIDGFPLDQAAPNGGGRYSTGNPLDNINPNDIENIEVLKDAAAAAIYGSRAANGVVLITTKRGKNGKAQISVNAFAGISRAAKKLDLLSGDEWTARATEIINNNWVKSGAGRTASQTTAQRRQILGLTGNNVNPDLMLDDRWAQEGHPGLQYIDWQDQLYRTGGTQNYQVSAAGSTPNVNYYVSGNYNRQQGFAIGTDYKRYSARANVEVKANDKFKFGLNLTPTYSISVDPGIEGKDNRFHQLLSETPVVEDTAGVNTAYGKNEAYRWGVSTASPIAVIKAYQGDSRNFRTLGTAYAEYQPINGLRIRSTLNLDNSDVTSKSFSPPTRTLTTSLASGSYSAYHRRTFTNENTATYSKVVGKSDFTVLVGQSYNFSKLENDASLASSGGYINNSVTTLNGAAAIVVSSANTETQNVLLSYFGRVQYGFDGKYLLSASIRRDGSSRFGADSRSGIFPAVSAGWRISQEKFMEPINNTLSDLKLRASLGYSGNNNIGDYSSIATLGFYNYVFGGNAGAQATGQAPNRAANELLKWERNRTVDFGVDFGLFQNRITASADYYTKTSQDLLLNVPVPSGSGYTNYLTNIGEVQNKGWELEVSSRNLQGEFSWNTSFNLSHNQNKVVHLGPGDATIEVPNGLDTPSNILQVGLPVYSFFVVKQTGILTQADVDGGVARFGAQTAGDPRYEDYNGDGVIDSKDRQVVGQPNPKYTWGITNTLRYKGFDLSFLVQGQNGGKIYSTLGRAIDRTSVGYKENALGRVRDRWFSADNPGDGVKGKATGSFGFIRNTDWLYSSDYFRVRTITLGYDLGRLINKRVAQGARLYVTAENFFGHDNYYGGLNPDAVNTSNTGNFVSGSDYGGLPLAKSLVLGLNLSF</sequence>
<dbReference type="InterPro" id="IPR012910">
    <property type="entry name" value="Plug_dom"/>
</dbReference>
<comment type="similarity">
    <text evidence="8 9">Belongs to the TonB-dependent receptor family.</text>
</comment>
<feature type="domain" description="TonB-dependent receptor plug" evidence="12">
    <location>
        <begin position="135"/>
        <end position="253"/>
    </location>
</feature>
<dbReference type="Proteomes" id="UP000317624">
    <property type="component" value="Unassembled WGS sequence"/>
</dbReference>
<name>A0A558C2Z9_9BACT</name>
<dbReference type="SUPFAM" id="SSF49464">
    <property type="entry name" value="Carboxypeptidase regulatory domain-like"/>
    <property type="match status" value="1"/>
</dbReference>
<comment type="subcellular location">
    <subcellularLocation>
        <location evidence="1 8">Cell outer membrane</location>
        <topology evidence="1 8">Multi-pass membrane protein</topology>
    </subcellularLocation>
</comment>
<reference evidence="13 14" key="1">
    <citation type="submission" date="2019-07" db="EMBL/GenBank/DDBJ databases">
        <title>Hymenobacter sp. straun FUR1 Genome sequencing and assembly.</title>
        <authorList>
            <person name="Chhetri G."/>
        </authorList>
    </citation>
    <scope>NUCLEOTIDE SEQUENCE [LARGE SCALE GENOMIC DNA]</scope>
    <source>
        <strain evidence="13 14">Fur1</strain>
    </source>
</reference>
<dbReference type="RefSeq" id="WP_144844397.1">
    <property type="nucleotide sequence ID" value="NZ_VMRJ01000001.1"/>
</dbReference>
<evidence type="ECO:0000259" key="11">
    <source>
        <dbReference type="Pfam" id="PF00593"/>
    </source>
</evidence>
<dbReference type="Pfam" id="PF00593">
    <property type="entry name" value="TonB_dep_Rec_b-barrel"/>
    <property type="match status" value="1"/>
</dbReference>
<dbReference type="Gene3D" id="2.40.170.20">
    <property type="entry name" value="TonB-dependent receptor, beta-barrel domain"/>
    <property type="match status" value="1"/>
</dbReference>
<keyword evidence="6 8" id="KW-0472">Membrane</keyword>
<evidence type="ECO:0000256" key="3">
    <source>
        <dbReference type="ARBA" id="ARBA00022452"/>
    </source>
</evidence>
<evidence type="ECO:0000313" key="13">
    <source>
        <dbReference type="EMBL" id="TVT43165.1"/>
    </source>
</evidence>
<dbReference type="InterPro" id="IPR036942">
    <property type="entry name" value="Beta-barrel_TonB_sf"/>
</dbReference>
<evidence type="ECO:0000256" key="10">
    <source>
        <dbReference type="SAM" id="SignalP"/>
    </source>
</evidence>
<evidence type="ECO:0000256" key="8">
    <source>
        <dbReference type="PROSITE-ProRule" id="PRU01360"/>
    </source>
</evidence>
<dbReference type="NCBIfam" id="TIGR04057">
    <property type="entry name" value="SusC_RagA_signa"/>
    <property type="match status" value="1"/>
</dbReference>
<dbReference type="Pfam" id="PF13715">
    <property type="entry name" value="CarbopepD_reg_2"/>
    <property type="match status" value="1"/>
</dbReference>
<evidence type="ECO:0000256" key="2">
    <source>
        <dbReference type="ARBA" id="ARBA00022448"/>
    </source>
</evidence>
<evidence type="ECO:0000256" key="9">
    <source>
        <dbReference type="RuleBase" id="RU003357"/>
    </source>
</evidence>
<dbReference type="AlphaFoldDB" id="A0A558C2Z9"/>
<keyword evidence="2 8" id="KW-0813">Transport</keyword>
<dbReference type="InterPro" id="IPR023997">
    <property type="entry name" value="TonB-dep_OMP_SusC/RagA_CS"/>
</dbReference>
<dbReference type="PROSITE" id="PS52016">
    <property type="entry name" value="TONB_DEPENDENT_REC_3"/>
    <property type="match status" value="1"/>
</dbReference>
<dbReference type="InterPro" id="IPR039426">
    <property type="entry name" value="TonB-dep_rcpt-like"/>
</dbReference>
<protein>
    <submittedName>
        <fullName evidence="13">TonB-dependent receptor</fullName>
    </submittedName>
</protein>
<dbReference type="Gene3D" id="2.60.40.1120">
    <property type="entry name" value="Carboxypeptidase-like, regulatory domain"/>
    <property type="match status" value="1"/>
</dbReference>
<evidence type="ECO:0000256" key="7">
    <source>
        <dbReference type="ARBA" id="ARBA00023237"/>
    </source>
</evidence>
<evidence type="ECO:0000256" key="5">
    <source>
        <dbReference type="ARBA" id="ARBA00023077"/>
    </source>
</evidence>
<keyword evidence="14" id="KW-1185">Reference proteome</keyword>
<dbReference type="Gene3D" id="2.170.130.10">
    <property type="entry name" value="TonB-dependent receptor, plug domain"/>
    <property type="match status" value="1"/>
</dbReference>
<dbReference type="InterPro" id="IPR008969">
    <property type="entry name" value="CarboxyPept-like_regulatory"/>
</dbReference>
<evidence type="ECO:0000256" key="6">
    <source>
        <dbReference type="ARBA" id="ARBA00023136"/>
    </source>
</evidence>
<dbReference type="GO" id="GO:0009279">
    <property type="term" value="C:cell outer membrane"/>
    <property type="evidence" value="ECO:0007669"/>
    <property type="project" value="UniProtKB-SubCell"/>
</dbReference>
<evidence type="ECO:0000256" key="4">
    <source>
        <dbReference type="ARBA" id="ARBA00022692"/>
    </source>
</evidence>
<keyword evidence="13" id="KW-0675">Receptor</keyword>
<proteinExistence type="inferred from homology"/>
<dbReference type="InterPro" id="IPR023996">
    <property type="entry name" value="TonB-dep_OMP_SusC/RagA"/>
</dbReference>
<accession>A0A558C2Z9</accession>
<comment type="caution">
    <text evidence="13">The sequence shown here is derived from an EMBL/GenBank/DDBJ whole genome shotgun (WGS) entry which is preliminary data.</text>
</comment>
<evidence type="ECO:0000256" key="1">
    <source>
        <dbReference type="ARBA" id="ARBA00004571"/>
    </source>
</evidence>
<dbReference type="Pfam" id="PF07715">
    <property type="entry name" value="Plug"/>
    <property type="match status" value="1"/>
</dbReference>
<keyword evidence="4 8" id="KW-0812">Transmembrane</keyword>
<feature type="signal peptide" evidence="10">
    <location>
        <begin position="1"/>
        <end position="31"/>
    </location>
</feature>
<dbReference type="InterPro" id="IPR000531">
    <property type="entry name" value="Beta-barrel_TonB"/>
</dbReference>
<gene>
    <name evidence="13" type="ORF">FNT36_03485</name>
</gene>
<dbReference type="SUPFAM" id="SSF56935">
    <property type="entry name" value="Porins"/>
    <property type="match status" value="1"/>
</dbReference>
<evidence type="ECO:0000313" key="14">
    <source>
        <dbReference type="Proteomes" id="UP000317624"/>
    </source>
</evidence>
<keyword evidence="7 8" id="KW-0998">Cell outer membrane</keyword>